<evidence type="ECO:0000313" key="1">
    <source>
        <dbReference type="EMBL" id="EOS18325.1"/>
    </source>
</evidence>
<dbReference type="EMBL" id="ASSQ01000011">
    <property type="protein sequence ID" value="EOS18325.1"/>
    <property type="molecule type" value="Genomic_DNA"/>
</dbReference>
<accession>S0GSR7</accession>
<gene>
    <name evidence="1" type="ORF">C803_01987</name>
</gene>
<protein>
    <submittedName>
        <fullName evidence="1">Uncharacterized protein</fullName>
    </submittedName>
</protein>
<organism evidence="1 2">
    <name type="scientific">Parabacteroides goldsteinii dnLKV18</name>
    <dbReference type="NCBI Taxonomy" id="1235789"/>
    <lineage>
        <taxon>Bacteria</taxon>
        <taxon>Pseudomonadati</taxon>
        <taxon>Bacteroidota</taxon>
        <taxon>Bacteroidia</taxon>
        <taxon>Bacteroidales</taxon>
        <taxon>Tannerellaceae</taxon>
        <taxon>Parabacteroides</taxon>
    </lineage>
</organism>
<proteinExistence type="predicted"/>
<evidence type="ECO:0000313" key="2">
    <source>
        <dbReference type="Proteomes" id="UP000014140"/>
    </source>
</evidence>
<dbReference type="HOGENOM" id="CLU_2863724_0_0_10"/>
<keyword evidence="2" id="KW-1185">Reference proteome</keyword>
<dbReference type="AlphaFoldDB" id="S0GSR7"/>
<sequence>MGQIFENYSLSNRLKLYANMINFLYLSVHGWTNKDNWRMYTGYCHHTGNQKTVLAHHNMTFNTL</sequence>
<comment type="caution">
    <text evidence="1">The sequence shown here is derived from an EMBL/GenBank/DDBJ whole genome shotgun (WGS) entry which is preliminary data.</text>
</comment>
<reference evidence="1 2" key="1">
    <citation type="submission" date="2013-04" db="EMBL/GenBank/DDBJ databases">
        <title>The Genome Sequence of Parabacteroides goldsteinii dnLKV18.</title>
        <authorList>
            <consortium name="The Broad Institute Genomics Platform"/>
            <consortium name="The Broad Institute Genome Sequencing Center for Infectious Disease"/>
            <person name="Earl A."/>
            <person name="Xavier R."/>
            <person name="Kuhn K."/>
            <person name="Stappenbeck T."/>
            <person name="Walker B."/>
            <person name="Young S."/>
            <person name="Zeng Q."/>
            <person name="Gargeya S."/>
            <person name="Fitzgerald M."/>
            <person name="Haas B."/>
            <person name="Abouelleil A."/>
            <person name="Allen A.W."/>
            <person name="Alvarado L."/>
            <person name="Arachchi H.M."/>
            <person name="Berlin A.M."/>
            <person name="Chapman S.B."/>
            <person name="Gainer-Dewar J."/>
            <person name="Goldberg J."/>
            <person name="Griggs A."/>
            <person name="Gujja S."/>
            <person name="Hansen M."/>
            <person name="Howarth C."/>
            <person name="Imamovic A."/>
            <person name="Ireland A."/>
            <person name="Larimer J."/>
            <person name="McCowan C."/>
            <person name="Murphy C."/>
            <person name="Pearson M."/>
            <person name="Poon T.W."/>
            <person name="Priest M."/>
            <person name="Roberts A."/>
            <person name="Saif S."/>
            <person name="Shea T."/>
            <person name="Sisk P."/>
            <person name="Sykes S."/>
            <person name="Wortman J."/>
            <person name="Nusbaum C."/>
            <person name="Birren B."/>
        </authorList>
    </citation>
    <scope>NUCLEOTIDE SEQUENCE [LARGE SCALE GENOMIC DNA]</scope>
    <source>
        <strain evidence="2">dnLKV18</strain>
    </source>
</reference>
<dbReference type="Proteomes" id="UP000014140">
    <property type="component" value="Unassembled WGS sequence"/>
</dbReference>
<name>S0GSR7_9BACT</name>